<gene>
    <name evidence="28" type="ORF">H257_13688</name>
</gene>
<dbReference type="VEuPathDB" id="FungiDB:H257_13688"/>
<dbReference type="EMBL" id="KI913163">
    <property type="protein sequence ID" value="ETV70950.1"/>
    <property type="molecule type" value="Genomic_DNA"/>
</dbReference>
<dbReference type="FunFam" id="1.20.920.20:FF:000006">
    <property type="entry name" value="Dynein, axonemal, heavy chain 6"/>
    <property type="match status" value="1"/>
</dbReference>
<feature type="region of interest" description="Disordered" evidence="17">
    <location>
        <begin position="112"/>
        <end position="160"/>
    </location>
</feature>
<evidence type="ECO:0000256" key="13">
    <source>
        <dbReference type="ARBA" id="ARBA00023175"/>
    </source>
</evidence>
<dbReference type="FunFam" id="1.10.8.720:FF:000001">
    <property type="entry name" value="dynein heavy chain 7, axonemal"/>
    <property type="match status" value="1"/>
</dbReference>
<keyword evidence="8" id="KW-0067">ATP-binding</keyword>
<dbReference type="InterPro" id="IPR041228">
    <property type="entry name" value="Dynein_C"/>
</dbReference>
<dbReference type="FunFam" id="1.10.287.2620:FF:000002">
    <property type="entry name" value="Dynein heavy chain 2, axonemal"/>
    <property type="match status" value="1"/>
</dbReference>
<dbReference type="Pfam" id="PF08393">
    <property type="entry name" value="DHC_N2"/>
    <property type="match status" value="1"/>
</dbReference>
<evidence type="ECO:0000313" key="28">
    <source>
        <dbReference type="EMBL" id="ETV70950.1"/>
    </source>
</evidence>
<organism evidence="28">
    <name type="scientific">Aphanomyces astaci</name>
    <name type="common">Crayfish plague agent</name>
    <dbReference type="NCBI Taxonomy" id="112090"/>
    <lineage>
        <taxon>Eukaryota</taxon>
        <taxon>Sar</taxon>
        <taxon>Stramenopiles</taxon>
        <taxon>Oomycota</taxon>
        <taxon>Saprolegniomycetes</taxon>
        <taxon>Saprolegniales</taxon>
        <taxon>Verrucalvaceae</taxon>
        <taxon>Aphanomyces</taxon>
    </lineage>
</organism>
<reference evidence="28" key="1">
    <citation type="submission" date="2013-12" db="EMBL/GenBank/DDBJ databases">
        <title>The Genome Sequence of Aphanomyces astaci APO3.</title>
        <authorList>
            <consortium name="The Broad Institute Genomics Platform"/>
            <person name="Russ C."/>
            <person name="Tyler B."/>
            <person name="van West P."/>
            <person name="Dieguez-Uribeondo J."/>
            <person name="Young S.K."/>
            <person name="Zeng Q."/>
            <person name="Gargeya S."/>
            <person name="Fitzgerald M."/>
            <person name="Abouelleil A."/>
            <person name="Alvarado L."/>
            <person name="Chapman S.B."/>
            <person name="Gainer-Dewar J."/>
            <person name="Goldberg J."/>
            <person name="Griggs A."/>
            <person name="Gujja S."/>
            <person name="Hansen M."/>
            <person name="Howarth C."/>
            <person name="Imamovic A."/>
            <person name="Ireland A."/>
            <person name="Larimer J."/>
            <person name="McCowan C."/>
            <person name="Murphy C."/>
            <person name="Pearson M."/>
            <person name="Poon T.W."/>
            <person name="Priest M."/>
            <person name="Roberts A."/>
            <person name="Saif S."/>
            <person name="Shea T."/>
            <person name="Sykes S."/>
            <person name="Wortman J."/>
            <person name="Nusbaum C."/>
            <person name="Birren B."/>
        </authorList>
    </citation>
    <scope>NUCLEOTIDE SEQUENCE [LARGE SCALE GENOMIC DNA]</scope>
    <source>
        <strain evidence="28">APO3</strain>
    </source>
</reference>
<dbReference type="Gene3D" id="3.20.180.20">
    <property type="entry name" value="Dynein heavy chain, N-terminal domain 2"/>
    <property type="match status" value="1"/>
</dbReference>
<protein>
    <submittedName>
        <fullName evidence="28">Uncharacterized protein</fullName>
    </submittedName>
</protein>
<dbReference type="Gene3D" id="1.10.8.720">
    <property type="entry name" value="Region D6 of dynein motor"/>
    <property type="match status" value="1"/>
</dbReference>
<evidence type="ECO:0000259" key="25">
    <source>
        <dbReference type="Pfam" id="PF17857"/>
    </source>
</evidence>
<dbReference type="InterPro" id="IPR042228">
    <property type="entry name" value="Dynein_linker_3"/>
</dbReference>
<keyword evidence="12" id="KW-0969">Cilium</keyword>
<feature type="domain" description="Dynein heavy chain ATP-binding dynein motor region" evidence="23">
    <location>
        <begin position="3307"/>
        <end position="3528"/>
    </location>
</feature>
<name>W4FTX2_APHAT</name>
<keyword evidence="15" id="KW-0966">Cell projection</keyword>
<dbReference type="FunFam" id="3.40.50.300:FF:001328">
    <property type="entry name" value="Dynein heavy chain 6, axonemal"/>
    <property type="match status" value="1"/>
</dbReference>
<feature type="coiled-coil region" evidence="16">
    <location>
        <begin position="3160"/>
        <end position="3197"/>
    </location>
</feature>
<dbReference type="Gene3D" id="3.10.490.20">
    <property type="match status" value="1"/>
</dbReference>
<feature type="domain" description="Dynein heavy chain 3 AAA+ lid" evidence="25">
    <location>
        <begin position="2488"/>
        <end position="2582"/>
    </location>
</feature>
<dbReference type="InterPro" id="IPR004273">
    <property type="entry name" value="Dynein_heavy_D6_P-loop"/>
</dbReference>
<dbReference type="Gene3D" id="1.20.920.30">
    <property type="match status" value="1"/>
</dbReference>
<dbReference type="Pfam" id="PF12775">
    <property type="entry name" value="AAA_7"/>
    <property type="match status" value="1"/>
</dbReference>
<evidence type="ECO:0000259" key="20">
    <source>
        <dbReference type="Pfam" id="PF12774"/>
    </source>
</evidence>
<dbReference type="RefSeq" id="XP_009839613.1">
    <property type="nucleotide sequence ID" value="XM_009841311.1"/>
</dbReference>
<proteinExistence type="inferred from homology"/>
<comment type="subcellular location">
    <subcellularLocation>
        <location evidence="1">Cell projection</location>
        <location evidence="1">Cilium</location>
        <location evidence="1">Flagellum</location>
    </subcellularLocation>
    <subcellularLocation>
        <location evidence="2">Cytoplasm</location>
        <location evidence="2">Cytoskeleton</location>
        <location evidence="2">Cilium axoneme</location>
    </subcellularLocation>
</comment>
<dbReference type="GO" id="GO:0003341">
    <property type="term" value="P:cilium movement"/>
    <property type="evidence" value="ECO:0007669"/>
    <property type="project" value="UniProtKB-ARBA"/>
</dbReference>
<accession>W4FTX2</accession>
<keyword evidence="10" id="KW-0243">Dynein</keyword>
<evidence type="ECO:0000256" key="1">
    <source>
        <dbReference type="ARBA" id="ARBA00004230"/>
    </source>
</evidence>
<dbReference type="InterPro" id="IPR024317">
    <property type="entry name" value="Dynein_heavy_chain_D4_dom"/>
</dbReference>
<evidence type="ECO:0000256" key="7">
    <source>
        <dbReference type="ARBA" id="ARBA00022741"/>
    </source>
</evidence>
<evidence type="ECO:0000256" key="14">
    <source>
        <dbReference type="ARBA" id="ARBA00023212"/>
    </source>
</evidence>
<comment type="similarity">
    <text evidence="3">Belongs to the dynein heavy chain family.</text>
</comment>
<feature type="region of interest" description="Disordered" evidence="17">
    <location>
        <begin position="270"/>
        <end position="297"/>
    </location>
</feature>
<dbReference type="GeneID" id="20815684"/>
<dbReference type="FunFam" id="3.40.50.300:FF:002141">
    <property type="entry name" value="Dynein heavy chain"/>
    <property type="match status" value="1"/>
</dbReference>
<evidence type="ECO:0000259" key="21">
    <source>
        <dbReference type="Pfam" id="PF12777"/>
    </source>
</evidence>
<dbReference type="FunFam" id="3.40.50.300:FF:000044">
    <property type="entry name" value="Dynein heavy chain 5, axonemal"/>
    <property type="match status" value="1"/>
</dbReference>
<dbReference type="InterPro" id="IPR035706">
    <property type="entry name" value="AAA_9"/>
</dbReference>
<dbReference type="FunFam" id="3.40.50.300:FF:000223">
    <property type="entry name" value="Dynein heavy chain 3, axonemal"/>
    <property type="match status" value="1"/>
</dbReference>
<dbReference type="Gene3D" id="1.20.140.100">
    <property type="entry name" value="Dynein heavy chain, N-terminal domain 2"/>
    <property type="match status" value="1"/>
</dbReference>
<feature type="domain" description="Dynein heavy chain hydrolytic ATP-binding dynein motor region" evidence="20">
    <location>
        <begin position="1613"/>
        <end position="1939"/>
    </location>
</feature>
<dbReference type="PANTHER" id="PTHR22878">
    <property type="entry name" value="DYNEIN HEAVY CHAIN 6, AXONEMAL-LIKE-RELATED"/>
    <property type="match status" value="1"/>
</dbReference>
<dbReference type="Pfam" id="PF12777">
    <property type="entry name" value="MT"/>
    <property type="match status" value="1"/>
</dbReference>
<dbReference type="GO" id="GO:0005874">
    <property type="term" value="C:microtubule"/>
    <property type="evidence" value="ECO:0007669"/>
    <property type="project" value="UniProtKB-KW"/>
</dbReference>
<feature type="compositionally biased region" description="Polar residues" evidence="17">
    <location>
        <begin position="69"/>
        <end position="82"/>
    </location>
</feature>
<dbReference type="GO" id="GO:0031514">
    <property type="term" value="C:motile cilium"/>
    <property type="evidence" value="ECO:0007669"/>
    <property type="project" value="UniProtKB-SubCell"/>
</dbReference>
<evidence type="ECO:0000259" key="26">
    <source>
        <dbReference type="Pfam" id="PF18198"/>
    </source>
</evidence>
<dbReference type="GO" id="GO:0005858">
    <property type="term" value="C:axonemal dynein complex"/>
    <property type="evidence" value="ECO:0007669"/>
    <property type="project" value="UniProtKB-ARBA"/>
</dbReference>
<dbReference type="FunFam" id="3.20.180.20:FF:000003">
    <property type="entry name" value="Dynein heavy chain 12, axonemal"/>
    <property type="match status" value="1"/>
</dbReference>
<evidence type="ECO:0000259" key="24">
    <source>
        <dbReference type="Pfam" id="PF17852"/>
    </source>
</evidence>
<dbReference type="Gene3D" id="1.10.287.2620">
    <property type="match status" value="1"/>
</dbReference>
<dbReference type="FunFam" id="1.10.8.1220:FF:000001">
    <property type="entry name" value="Dynein axonemal heavy chain 5"/>
    <property type="match status" value="1"/>
</dbReference>
<dbReference type="InterPro" id="IPR024743">
    <property type="entry name" value="Dynein_HC_stalk"/>
</dbReference>
<evidence type="ECO:0000256" key="4">
    <source>
        <dbReference type="ARBA" id="ARBA00022490"/>
    </source>
</evidence>
<keyword evidence="13" id="KW-0505">Motor protein</keyword>
<dbReference type="InterPro" id="IPR035699">
    <property type="entry name" value="AAA_6"/>
</dbReference>
<feature type="domain" description="Dynein heavy chain linker" evidence="19">
    <location>
        <begin position="1056"/>
        <end position="1470"/>
    </location>
</feature>
<feature type="domain" description="Dynein heavy chain AAA module D4" evidence="22">
    <location>
        <begin position="2656"/>
        <end position="2918"/>
    </location>
</feature>
<evidence type="ECO:0000256" key="10">
    <source>
        <dbReference type="ARBA" id="ARBA00023017"/>
    </source>
</evidence>
<evidence type="ECO:0000256" key="16">
    <source>
        <dbReference type="SAM" id="Coils"/>
    </source>
</evidence>
<keyword evidence="6" id="KW-0677">Repeat</keyword>
<dbReference type="InterPro" id="IPR027417">
    <property type="entry name" value="P-loop_NTPase"/>
</dbReference>
<dbReference type="FunFam" id="1.20.58.1120:FF:000001">
    <property type="entry name" value="dynein heavy chain 2, axonemal"/>
    <property type="match status" value="1"/>
</dbReference>
<feature type="region of interest" description="Disordered" evidence="17">
    <location>
        <begin position="1"/>
        <end position="24"/>
    </location>
</feature>
<dbReference type="InterPro" id="IPR041466">
    <property type="entry name" value="Dynein_AAA5_ext"/>
</dbReference>
<evidence type="ECO:0000256" key="15">
    <source>
        <dbReference type="ARBA" id="ARBA00023273"/>
    </source>
</evidence>
<dbReference type="STRING" id="112090.W4FTX2"/>
<keyword evidence="14" id="KW-0206">Cytoskeleton</keyword>
<dbReference type="FunFam" id="1.20.1270.280:FF:000001">
    <property type="entry name" value="dynein heavy chain 7, axonemal"/>
    <property type="match status" value="1"/>
</dbReference>
<evidence type="ECO:0000256" key="2">
    <source>
        <dbReference type="ARBA" id="ARBA00004430"/>
    </source>
</evidence>
<dbReference type="InterPro" id="IPR043157">
    <property type="entry name" value="Dynein_AAA1S"/>
</dbReference>
<dbReference type="Gene3D" id="1.20.920.20">
    <property type="match status" value="1"/>
</dbReference>
<evidence type="ECO:0000256" key="9">
    <source>
        <dbReference type="ARBA" id="ARBA00022846"/>
    </source>
</evidence>
<dbReference type="Pfam" id="PF12780">
    <property type="entry name" value="AAA_8"/>
    <property type="match status" value="1"/>
</dbReference>
<sequence length="4371" mass="489278">MSSGGGVPPSDQQQPTSARVSPEAWDDLETFKALSRGRVDPLTDPLLQATTELKRSPVRKVRLDILQSSLASRLEGGSSSSPIRKKLKKHTSSDPLETLPVGPNLAVALGPLGSFHGSRRPSSTSSPFAHLDSKPSPVVGSFLNGGAGSSSSSGSSFGDEERTYCTLSDRIGCHYTPTSRALTKQEVARVANMLVAHPKPDKQTPLAGSPKKREFIAKSPALERTLGHRMSSVGDDEIANAESLPSLSSDGGTKPVSLFPEGSRAFSRHVNSSNASHTFKVPSPTHSPTKRDPIRLNLPKSSTLHHHSFHVKAKTVLEPLTPRTLQVDAHLYQSTKANFWKAVEANVSSVTPMNPRWPVEILHRLQLPPPAFRHVPDLLAQHTAICESMLGAMLDEANVDYTAAVARAMVQYALLDDRQAAIMGIVPSYLHAASQWWTSDLYSSFKWRVLRQTHVNRDAVKECAEYVEVFLHTADPALLSLQAQWLLEGPPAEWESRDGLPWTPYAQLLWTDVQSPSFRASLPRTVASFVDHMTRRVEVVKDCLRTHWITSSAKKVDACLPPVVAVTPSSIINPASPASKPQNGMKLASGGHQSSLASFRSMHSHQPNHPHHRHAVTTTDDDNDVLVEDDLFLYNHHIGVLNAASVLMSRQLRSNVDASVTAFLEFFDQCAQDYGEAILALEVVCTSTSKASTTGDLHLASGSALVRLDPPASVVQERILACVTLLVEAASIFPRIDAQTSVPARIRNKAVLGPCTLTSDDSFVVASKKQIAAAMTTHLAQAGRVLDAFMPFQVLLDGSLEQRLTLLVELPPLDLALLGIELKALQDLDTSIQSLIQDHYYFPMFAVYCVDAKDVLRQRVKDLSHVLLAAASAENIRRMTAMGQTYEQTVQTLMADPLDSAELKTLQTFYDSSMATFAALHDELYTNVCVSVRFLKEHAFQMSREEVQLFFMTFRWPDTVVNFQRKSLERQRDRKRELELVVDARQEHLTTTFGTCQKKIEKLREAGNMQDAAAVTKRIEAVMKLIADIDDEAQKIRDQQTILDMTPPTDNDKMIKELQEMLMPMEKLWTTVAQFTDQINLWRGQPLYLVNAEDAEKEADGFRRNIVKVIKECEKVGDVLDAPVAVARQAKKMLDEMLESHVPLMHLICTPALCPRHWDEIEGITKLNLHPPSGDMTLNHMLEVGLQKFTAQIEDICVGAAKEYSLEQALDKMEREWEGVEFHTKPYRTTGTSILCATDEMQQQLDDHMVKIQSIRGSRYNKPYLERIGRWEKILVSIQDITDQWLKVQATWLYLEPIFSSDDIMRQMPTEGMLFKRVDSTWRQNMDDTIAEPEATKVAQRKGLLDTLVQSNADLETIQKGLNEYLETKRLYFPRFFFLSNDELLEILAETKDPLRVQPHLKKAFDGINLLEFQPNMDITAMLSPENEKVPFLFDKIAQSQINPNATGGNVEIWLQEVETTMRKSVAYHVDLSMADYPKQDRLQWVQQWPGQVVLAINQTVWTAQTEAALVGGSNLDPMKAHLQMLRSELLRTVELVRGELPKLTRITLGALVVMDVHNRDTIAELVDKKISDKSEFDWLAQLRYYWVAGGTSALTGKPGTMQCRMINTLALYAFEYLGNSMRLVITPLTDRCYRTLMGAIHLNLGGAPEGPAGTGKTETTKDLGKAIAIQCVVTNCSDGLDYLAMGKFFKGLASSGAWACFDEFNRIQLEVLSVIAQQVLCIQIAKAQKAVTFMFEGTLLSLNPTCCPFITMNPGYAGRAELPDNLKVLFRTVAMMVPDYGMIAEIMLYSYGYMDASALSKKITTTYTLCSEQLSSQSHYDYGMRAVMAVLRAAGNLKRSEGHLKEDTLVLRSIIDVNLPKFLSPDVPLFNGITSDLFPGIIVEPPDRTDMLEAIHHVCSQMGLQAVPNFIEKVIQIYEMMIVRHGFMVVGMPFSGKSSSWKVLADVLDTLHKKFPNDVRYTSVVVSVINPKSVTMGQLYGQFDDVSHEWTDGVLAINYRNLATSPTPDRKWLLFDGPVDAVWIENMNTVLDDNRKLCLMSGEIIAMSPVMSMMFEPMDLLVASPATVSRCGMIYMEPEQLGWQPLVDSWLDLTTIPPKDPTDRKLYLTDDQRATVRTLTSWLVEPCLCFVRKELIELTTTVDANLIQSLLHIFEAEMLNVKAADVGTKKGLQHLESLFVFALTWSIGATSSTDGRTRFCEFLRAYMESMQVLTTKFVIVGRALQVRNWTKPTAFDTYTLASPLPTKGNLHDYMYAVDDAKWIRWEDTLKEYTIPPASPFSAIVVPTTYTAQLECLVTLLVTCKRKVLVCGPTGTGKSCYLNGILNEKLSAEHFSVIMLSFSAKTSAYMTQNIIDGKLDKRRKGVYGPPVGKDGIIFVDDLNMPQIETYGAQPPIELMRQFVDSGGWYDLKEMTWQKIVDTIVVTAMGPPGGGRNTISPRFQRHFNVFCFSEFDDATLVRIFSTIVAWYFNSGPFLPEIRKLADAVVAATLETYQNAMKVLLPTPKKSHYTFNLRDFSRVIQGIMLIPASDDFNTTGLVKLWVHESLRVIGDRLIDDEGRAWFCEFQRKMVAKHFSANFDKVFVSLKRGRDNGGAITPQDMRNLFFGDYRDPDANPRLYKEIDVSCSAEVDGIAQLIACLDTYLGEFNAVSRKPMNLVMFLFAIEHLSRIARVLKMPRGNALLVGVGGSGRQSLTRLAAFIMDYEVKQIEIAKNYTMLEWREDMKYVLKTAGTGARPLVFLFSDTQIKYESFVEDINNMLNAGEIPNLFPYDERVGLCEGVRPYAKEKYGKAAGDMTPTQLYAFFVQRVRQQLHIVLACSPIGDAFRDRLRKFPSMINCCTIDWFTAWPADALVAVAEKFLRDVEMESDGIRRGIVDTCQYFHVQVEELSSLFLRCLRRQNYVTPTSYLELIVAFKSFLSQRRDSVMKAKLRYQVGLEKIQFAEANVSVMRKELVDMQPILDKSTKDTAVLMEEIQSKLPGVEKTRAEVQADVAIADASKMECEAQKASVEADLAEAVPALEEALKALDTIKASEINEVKAMANPPGGVKLVCEGVCVMLGIKPNRIPDPGDPSKRIMDYWGPSVKMLSDSTFIQQLKKFDKDNLDPKIMKVVVSKYIADENFSPEKAEKASKAAAGLCKWVHAMALYDNVSKVVAPKREALATAEKQLQETMASLNEKLSRLKEVEDGLAGLQKAFKDATDSKVSLEGQIDLTGKKLVRAATLIDSLGGEKIRWKEFSAQLAIQYTKLTGDALISAGIVAYLGPFTSVYRAQAVTAWVARCKTLAIPCSDLPSLSGTLGDPVQIRKWNIDGLPTDMFSIDNGIVVFNARRWPLMIDPQGQANKWIRNMENDNGLNVIKLTDGDYLRTLENSVQFGRPVLLENIGEELDPSLEPLLLKQTFKQGGTLFIRLGDANIEYAETFRFYITTKLRNPHYLPEVSVKVTLLNFMITPQGLEDQLLGIVVAQERPDLEDQKNKLIVQSAKNKALLKDIEDKTLQILSSSEGNILEDESAINTMNQGKQVADQIKSEQVIAEATELEIDTVRQGYRPVAYASQVLFFCIDQLANIEPVYQYSLSWFINLFILSIQQSERSAELAERLHVLDTHFTFSLYRNICRSLLEKDKLMFSFLLTVSIMQGRNEIDAAEWYFFLTGGVALSDIPPPNPCADWFSEKQWNELVRLANMPCYLGLVDEFKTYHVEWKGIYDSPTGHLLPFPGSFATATPFRRLLGIRVLRPDLVVVAAQQFVVVTMGESFVKPPPFDLALCYGDSSVQSPLVFILSPGSDPISSVLKFADATKQKIDTISLGQGQGPIAERMISLAMETGSWVVLQNCHLAPSWMPTLERITEGIKVDATHPTFRLWCTTYPSPVFPPSVLQNGVKMTNEPPQGLRANLMGSYLLDPISEPGFLESVNKGGEFRRLLYALCFFHALVRERRQFGPLGWNIQYEFNESDLRISTRQLAMFVDENDVIPWGAIRYCTGECNYGGRVTDDKDRRTLACLLGRFYTTDVLQDTYSFDERQQYVVPPDLPYDGFITFIEGLPLVAPPNVFGLHDNATITKDQNETTILCANILRTQSSSSSGSGDAKGLSQEETVDAMAADILGRLPDNYDMELAAIRYPVKWNESMNTVLCQELVRFNNLLAVVRLSLKNVRKAIQGLVVMSAELENLSLSLFYGKIPAMWIAKSYPSLKPLASYVSDLLERICFFNGWLQDAPPPVFWISGFFFTQAFLTGANQNFARRYTIPIDQIAFDHEAMPRSEYAAGPKDGVYVRGLFLEGCRWNKVEGQLTESQPKILFTSGPVLWFRPSKKSDLVPKKSYNCPVYKTSERRGTLSTTGHSTNFICFIRLPTNLPEAHWVARGVAMLSQLDD</sequence>
<evidence type="ECO:0000259" key="27">
    <source>
        <dbReference type="Pfam" id="PF18199"/>
    </source>
</evidence>
<feature type="domain" description="Dynein heavy chain AAA lid" evidence="26">
    <location>
        <begin position="3919"/>
        <end position="4057"/>
    </location>
</feature>
<evidence type="ECO:0000259" key="18">
    <source>
        <dbReference type="Pfam" id="PF03028"/>
    </source>
</evidence>
<feature type="domain" description="Dynein heavy chain C-terminal" evidence="27">
    <location>
        <begin position="4063"/>
        <end position="4366"/>
    </location>
</feature>
<dbReference type="InterPro" id="IPR042219">
    <property type="entry name" value="AAA_lid_11_sf"/>
</dbReference>
<dbReference type="FunFam" id="1.20.920.30:FF:000002">
    <property type="entry name" value="Dynein axonemal heavy chain 3"/>
    <property type="match status" value="1"/>
</dbReference>
<dbReference type="InterPro" id="IPR041589">
    <property type="entry name" value="DNAH3_AAA_lid_1"/>
</dbReference>
<dbReference type="OrthoDB" id="424310at2759"/>
<dbReference type="Pfam" id="PF17857">
    <property type="entry name" value="AAA_lid_1"/>
    <property type="match status" value="1"/>
</dbReference>
<evidence type="ECO:0000256" key="5">
    <source>
        <dbReference type="ARBA" id="ARBA00022701"/>
    </source>
</evidence>
<dbReference type="GO" id="GO:0045505">
    <property type="term" value="F:dynein intermediate chain binding"/>
    <property type="evidence" value="ECO:0007669"/>
    <property type="project" value="InterPro"/>
</dbReference>
<dbReference type="Pfam" id="PF17852">
    <property type="entry name" value="Dynein_AAA_lid"/>
    <property type="match status" value="1"/>
</dbReference>
<feature type="domain" description="Dynein heavy chain coiled coil stalk" evidence="21">
    <location>
        <begin position="2934"/>
        <end position="3276"/>
    </location>
</feature>
<evidence type="ECO:0000256" key="11">
    <source>
        <dbReference type="ARBA" id="ARBA00023054"/>
    </source>
</evidence>
<dbReference type="FunFam" id="1.10.8.710:FF:000004">
    <property type="entry name" value="Dynein axonemal heavy chain 6"/>
    <property type="match status" value="1"/>
</dbReference>
<dbReference type="GO" id="GO:0005524">
    <property type="term" value="F:ATP binding"/>
    <property type="evidence" value="ECO:0007669"/>
    <property type="project" value="UniProtKB-KW"/>
</dbReference>
<dbReference type="InterPro" id="IPR043160">
    <property type="entry name" value="Dynein_C_barrel"/>
</dbReference>
<dbReference type="InterPro" id="IPR042222">
    <property type="entry name" value="Dynein_2_N"/>
</dbReference>
<dbReference type="InterPro" id="IPR041658">
    <property type="entry name" value="AAA_lid_11"/>
</dbReference>
<feature type="compositionally biased region" description="Polar residues" evidence="17">
    <location>
        <begin position="10"/>
        <end position="19"/>
    </location>
</feature>
<dbReference type="InterPro" id="IPR013602">
    <property type="entry name" value="Dynein_heavy_linker"/>
</dbReference>
<evidence type="ECO:0000256" key="12">
    <source>
        <dbReference type="ARBA" id="ARBA00023069"/>
    </source>
</evidence>
<dbReference type="Gene3D" id="1.10.8.710">
    <property type="match status" value="1"/>
</dbReference>
<keyword evidence="11 16" id="KW-0175">Coiled coil</keyword>
<evidence type="ECO:0000259" key="19">
    <source>
        <dbReference type="Pfam" id="PF08393"/>
    </source>
</evidence>
<dbReference type="Pfam" id="PF18198">
    <property type="entry name" value="AAA_lid_11"/>
    <property type="match status" value="1"/>
</dbReference>
<dbReference type="GO" id="GO:0008569">
    <property type="term" value="F:minus-end-directed microtubule motor activity"/>
    <property type="evidence" value="ECO:0007669"/>
    <property type="project" value="InterPro"/>
</dbReference>
<dbReference type="Gene3D" id="1.10.472.130">
    <property type="match status" value="1"/>
</dbReference>
<keyword evidence="5" id="KW-0493">Microtubule</keyword>
<dbReference type="Pfam" id="PF12781">
    <property type="entry name" value="AAA_9"/>
    <property type="match status" value="1"/>
</dbReference>
<dbReference type="Gene3D" id="1.10.8.1220">
    <property type="match status" value="1"/>
</dbReference>
<keyword evidence="4" id="KW-0963">Cytoplasm</keyword>
<dbReference type="FunFam" id="3.40.50.300:FF:000362">
    <property type="entry name" value="Dynein, axonemal, heavy chain 6"/>
    <property type="match status" value="1"/>
</dbReference>
<keyword evidence="9" id="KW-0282">Flagellum</keyword>
<dbReference type="InterPro" id="IPR026983">
    <property type="entry name" value="DHC"/>
</dbReference>
<dbReference type="Gene3D" id="1.20.58.1120">
    <property type="match status" value="1"/>
</dbReference>
<dbReference type="Pfam" id="PF03028">
    <property type="entry name" value="Dynein_heavy"/>
    <property type="match status" value="1"/>
</dbReference>
<dbReference type="Gene3D" id="3.40.50.300">
    <property type="entry name" value="P-loop containing nucleotide triphosphate hydrolases"/>
    <property type="match status" value="5"/>
</dbReference>
<feature type="region of interest" description="Disordered" evidence="17">
    <location>
        <begin position="69"/>
        <end position="100"/>
    </location>
</feature>
<dbReference type="SUPFAM" id="SSF52540">
    <property type="entry name" value="P-loop containing nucleoside triphosphate hydrolases"/>
    <property type="match status" value="4"/>
</dbReference>
<dbReference type="PANTHER" id="PTHR22878:SF70">
    <property type="entry name" value="DYNEIN HEAVY CHAIN 2, AXONEMAL"/>
    <property type="match status" value="1"/>
</dbReference>
<evidence type="ECO:0000256" key="6">
    <source>
        <dbReference type="ARBA" id="ARBA00022737"/>
    </source>
</evidence>
<evidence type="ECO:0000256" key="8">
    <source>
        <dbReference type="ARBA" id="ARBA00022840"/>
    </source>
</evidence>
<evidence type="ECO:0000259" key="22">
    <source>
        <dbReference type="Pfam" id="PF12780"/>
    </source>
</evidence>
<dbReference type="FunFam" id="1.20.140.100:FF:000004">
    <property type="entry name" value="Dynein axonemal heavy chain 6"/>
    <property type="match status" value="1"/>
</dbReference>
<dbReference type="FunFam" id="3.10.490.20:FF:000001">
    <property type="entry name" value="dynein heavy chain 7, axonemal"/>
    <property type="match status" value="1"/>
</dbReference>
<keyword evidence="7" id="KW-0547">Nucleotide-binding</keyword>
<dbReference type="Pfam" id="PF12774">
    <property type="entry name" value="AAA_6"/>
    <property type="match status" value="1"/>
</dbReference>
<dbReference type="GO" id="GO:0051959">
    <property type="term" value="F:dynein light intermediate chain binding"/>
    <property type="evidence" value="ECO:0007669"/>
    <property type="project" value="InterPro"/>
</dbReference>
<feature type="domain" description="Dynein heavy chain region D6 P-loop" evidence="18">
    <location>
        <begin position="3774"/>
        <end position="3884"/>
    </location>
</feature>
<dbReference type="Gene3D" id="1.20.1270.280">
    <property type="match status" value="1"/>
</dbReference>
<dbReference type="Pfam" id="PF18199">
    <property type="entry name" value="Dynein_C"/>
    <property type="match status" value="1"/>
</dbReference>
<dbReference type="Gene3D" id="6.10.140.1060">
    <property type="match status" value="1"/>
</dbReference>
<evidence type="ECO:0000256" key="3">
    <source>
        <dbReference type="ARBA" id="ARBA00008887"/>
    </source>
</evidence>
<evidence type="ECO:0000256" key="17">
    <source>
        <dbReference type="SAM" id="MobiDB-lite"/>
    </source>
</evidence>
<feature type="domain" description="Dynein heavy chain AAA 5 extension" evidence="24">
    <location>
        <begin position="2118"/>
        <end position="2268"/>
    </location>
</feature>
<evidence type="ECO:0000259" key="23">
    <source>
        <dbReference type="Pfam" id="PF12781"/>
    </source>
</evidence>